<dbReference type="EMBL" id="MU006572">
    <property type="protein sequence ID" value="KAF2747435.1"/>
    <property type="molecule type" value="Genomic_DNA"/>
</dbReference>
<proteinExistence type="predicted"/>
<feature type="region of interest" description="Disordered" evidence="1">
    <location>
        <begin position="207"/>
        <end position="231"/>
    </location>
</feature>
<feature type="transmembrane region" description="Helical" evidence="2">
    <location>
        <begin position="307"/>
        <end position="330"/>
    </location>
</feature>
<dbReference type="Proteomes" id="UP000799440">
    <property type="component" value="Unassembled WGS sequence"/>
</dbReference>
<sequence>MFRSSLLLAGGLATASAQFFDNHTIGSCVDVDCPPLNVSDSSTEAGCRVTNRTHSQIGLETFPMLISEDQGNLTWTIGLTVYDDADPSNGSIRVVEKDFYLGTPASLNFNENPDELPYQGCAIFIYGNNVTHPARNESWLCADVIGAQCMSSLLKDATAFLVQGARNGTESTEEACQRVQRGLNQTFSSGCGEVAGQESWNEIRAVPLTGPNAPQQHSESENSTSNCHPTLPKSNDLRFVYGYNDTGTFQSRSTVQMVDSVNLVLTMFWPPEGSTGEGDLQIPNSHLSCLWPGELNNESLRNRVSGIGSAVAGSMIFAGLVALVTSLILFT</sequence>
<feature type="compositionally biased region" description="Polar residues" evidence="1">
    <location>
        <begin position="212"/>
        <end position="228"/>
    </location>
</feature>
<keyword evidence="2" id="KW-0472">Membrane</keyword>
<gene>
    <name evidence="4" type="ORF">M011DRAFT_467518</name>
</gene>
<evidence type="ECO:0000256" key="2">
    <source>
        <dbReference type="SAM" id="Phobius"/>
    </source>
</evidence>
<evidence type="ECO:0000313" key="4">
    <source>
        <dbReference type="EMBL" id="KAF2747435.1"/>
    </source>
</evidence>
<feature type="signal peptide" evidence="3">
    <location>
        <begin position="1"/>
        <end position="17"/>
    </location>
</feature>
<evidence type="ECO:0000256" key="3">
    <source>
        <dbReference type="SAM" id="SignalP"/>
    </source>
</evidence>
<reference evidence="4" key="1">
    <citation type="journal article" date="2020" name="Stud. Mycol.">
        <title>101 Dothideomycetes genomes: a test case for predicting lifestyles and emergence of pathogens.</title>
        <authorList>
            <person name="Haridas S."/>
            <person name="Albert R."/>
            <person name="Binder M."/>
            <person name="Bloem J."/>
            <person name="Labutti K."/>
            <person name="Salamov A."/>
            <person name="Andreopoulos B."/>
            <person name="Baker S."/>
            <person name="Barry K."/>
            <person name="Bills G."/>
            <person name="Bluhm B."/>
            <person name="Cannon C."/>
            <person name="Castanera R."/>
            <person name="Culley D."/>
            <person name="Daum C."/>
            <person name="Ezra D."/>
            <person name="Gonzalez J."/>
            <person name="Henrissat B."/>
            <person name="Kuo A."/>
            <person name="Liang C."/>
            <person name="Lipzen A."/>
            <person name="Lutzoni F."/>
            <person name="Magnuson J."/>
            <person name="Mondo S."/>
            <person name="Nolan M."/>
            <person name="Ohm R."/>
            <person name="Pangilinan J."/>
            <person name="Park H.-J."/>
            <person name="Ramirez L."/>
            <person name="Alfaro M."/>
            <person name="Sun H."/>
            <person name="Tritt A."/>
            <person name="Yoshinaga Y."/>
            <person name="Zwiers L.-H."/>
            <person name="Turgeon B."/>
            <person name="Goodwin S."/>
            <person name="Spatafora J."/>
            <person name="Crous P."/>
            <person name="Grigoriev I."/>
        </authorList>
    </citation>
    <scope>NUCLEOTIDE SEQUENCE</scope>
    <source>
        <strain evidence="4">CBS 119925</strain>
    </source>
</reference>
<keyword evidence="2" id="KW-1133">Transmembrane helix</keyword>
<feature type="chain" id="PRO_5025566036" evidence="3">
    <location>
        <begin position="18"/>
        <end position="331"/>
    </location>
</feature>
<keyword evidence="5" id="KW-1185">Reference proteome</keyword>
<dbReference type="AlphaFoldDB" id="A0A6A6VA67"/>
<name>A0A6A6VA67_9PLEO</name>
<evidence type="ECO:0000313" key="5">
    <source>
        <dbReference type="Proteomes" id="UP000799440"/>
    </source>
</evidence>
<keyword evidence="2" id="KW-0812">Transmembrane</keyword>
<organism evidence="4 5">
    <name type="scientific">Sporormia fimetaria CBS 119925</name>
    <dbReference type="NCBI Taxonomy" id="1340428"/>
    <lineage>
        <taxon>Eukaryota</taxon>
        <taxon>Fungi</taxon>
        <taxon>Dikarya</taxon>
        <taxon>Ascomycota</taxon>
        <taxon>Pezizomycotina</taxon>
        <taxon>Dothideomycetes</taxon>
        <taxon>Pleosporomycetidae</taxon>
        <taxon>Pleosporales</taxon>
        <taxon>Sporormiaceae</taxon>
        <taxon>Sporormia</taxon>
    </lineage>
</organism>
<keyword evidence="3" id="KW-0732">Signal</keyword>
<dbReference type="OrthoDB" id="4154404at2759"/>
<evidence type="ECO:0000256" key="1">
    <source>
        <dbReference type="SAM" id="MobiDB-lite"/>
    </source>
</evidence>
<accession>A0A6A6VA67</accession>
<protein>
    <submittedName>
        <fullName evidence="4">Uncharacterized protein</fullName>
    </submittedName>
</protein>